<dbReference type="GO" id="GO:0030003">
    <property type="term" value="P:intracellular monoatomic cation homeostasis"/>
    <property type="evidence" value="ECO:0007669"/>
    <property type="project" value="TreeGrafter"/>
</dbReference>
<dbReference type="PROSITE" id="PS50222">
    <property type="entry name" value="EF_HAND_2"/>
    <property type="match status" value="1"/>
</dbReference>
<reference evidence="16" key="1">
    <citation type="submission" date="2023-03" db="EMBL/GenBank/DDBJ databases">
        <title>Massive genome expansion in bonnet fungi (Mycena s.s.) driven by repeated elements and novel gene families across ecological guilds.</title>
        <authorList>
            <consortium name="Lawrence Berkeley National Laboratory"/>
            <person name="Harder C.B."/>
            <person name="Miyauchi S."/>
            <person name="Viragh M."/>
            <person name="Kuo A."/>
            <person name="Thoen E."/>
            <person name="Andreopoulos B."/>
            <person name="Lu D."/>
            <person name="Skrede I."/>
            <person name="Drula E."/>
            <person name="Henrissat B."/>
            <person name="Morin E."/>
            <person name="Kohler A."/>
            <person name="Barry K."/>
            <person name="LaButti K."/>
            <person name="Morin E."/>
            <person name="Salamov A."/>
            <person name="Lipzen A."/>
            <person name="Mereny Z."/>
            <person name="Hegedus B."/>
            <person name="Baldrian P."/>
            <person name="Stursova M."/>
            <person name="Weitz H."/>
            <person name="Taylor A."/>
            <person name="Grigoriev I.V."/>
            <person name="Nagy L.G."/>
            <person name="Martin F."/>
            <person name="Kauserud H."/>
        </authorList>
    </citation>
    <scope>NUCLEOTIDE SEQUENCE</scope>
    <source>
        <strain evidence="16">9284</strain>
    </source>
</reference>
<dbReference type="PANTHER" id="PTHR14009">
    <property type="entry name" value="LEUCINE ZIPPER-EF-HAND CONTAINING TRANSMEMBRANE PROTEIN"/>
    <property type="match status" value="1"/>
</dbReference>
<dbReference type="PROSITE" id="PS51758">
    <property type="entry name" value="LETM1_RBD"/>
    <property type="match status" value="1"/>
</dbReference>
<keyword evidence="9 13" id="KW-0472">Membrane</keyword>
<evidence type="ECO:0000256" key="13">
    <source>
        <dbReference type="SAM" id="Phobius"/>
    </source>
</evidence>
<accession>A0AAD7BWD9</accession>
<dbReference type="InterPro" id="IPR044202">
    <property type="entry name" value="LETM1/MDM38-like"/>
</dbReference>
<evidence type="ECO:0000256" key="2">
    <source>
        <dbReference type="ARBA" id="ARBA00009584"/>
    </source>
</evidence>
<dbReference type="GO" id="GO:0043022">
    <property type="term" value="F:ribosome binding"/>
    <property type="evidence" value="ECO:0007669"/>
    <property type="project" value="InterPro"/>
</dbReference>
<keyword evidence="4" id="KW-0050">Antiport</keyword>
<evidence type="ECO:0000256" key="10">
    <source>
        <dbReference type="ARBA" id="ARBA00031360"/>
    </source>
</evidence>
<keyword evidence="7 13" id="KW-1133">Transmembrane helix</keyword>
<dbReference type="EMBL" id="JARKIF010000008">
    <property type="protein sequence ID" value="KAJ7632538.1"/>
    <property type="molecule type" value="Genomic_DNA"/>
</dbReference>
<evidence type="ECO:0000256" key="6">
    <source>
        <dbReference type="ARBA" id="ARBA00022792"/>
    </source>
</evidence>
<keyword evidence="8 11" id="KW-0496">Mitochondrion</keyword>
<name>A0AAD7BWD9_9AGAR</name>
<evidence type="ECO:0000256" key="7">
    <source>
        <dbReference type="ARBA" id="ARBA00022989"/>
    </source>
</evidence>
<sequence length="626" mass="70544">MSLWLPRPSPALLARSNRLSPHLIHSLALRPVLSRSTPALGFRSRRFQSSRPAADSTTSVPVDPQTSSDVKPSPPAPKEPPKGPLLTRVWKKVKHEAAHYWHGSKLLVSEVRISGRLQWKILHGETLTRRERRQLKRTTQDLFRLVPFAVFIIVPFMELLLPVALKLFPNMLPSTFEDKYAAEEKQRKLLRVRLDMAKFLQETLRESGLKANAHIVGSDAFKEFFRKVRSTGESPSATDIINVAKLFDDDLTLDNLSRPQLVSMCRYMGINAFGTDNFLRGALRSRLISLPPRALTSYRPLNFSTPCQSRGIRTTGVSPARLREELTTWIQLHLHNRVSGVLLVLGRAFYFDKKPGDSVDGKTAVIQSLESVLSGLPDNLLNEAELEVDSEKASYKQKLEVLQQQEELIEDEEEQEQKEEDARRAKREADELEARTAESLLPDSELMPEVDEDNARMTTEQLKELGEAMRIVSTKSSVLKERAELRALMQENLQAEEDPKSPSGALTKRIRSMLTKIDQQLEEYDSRVGSSLQLISADAQGRISVEDLEKALAVIKHKPDDEVGQAVIKKLDVDKDGFVELEHVLGLVREEGLGIVMDDAETILGQGREIKNSGPRKEDIVKDEKD</sequence>
<feature type="compositionally biased region" description="Basic and acidic residues" evidence="12">
    <location>
        <begin position="608"/>
        <end position="626"/>
    </location>
</feature>
<dbReference type="Proteomes" id="UP001221142">
    <property type="component" value="Unassembled WGS sequence"/>
</dbReference>
<evidence type="ECO:0000256" key="5">
    <source>
        <dbReference type="ARBA" id="ARBA00022692"/>
    </source>
</evidence>
<comment type="similarity">
    <text evidence="2">Belongs to the LETM1 family.</text>
</comment>
<evidence type="ECO:0000313" key="16">
    <source>
        <dbReference type="EMBL" id="KAJ7632538.1"/>
    </source>
</evidence>
<dbReference type="AlphaFoldDB" id="A0AAD7BWD9"/>
<dbReference type="InterPro" id="IPR033122">
    <property type="entry name" value="LETM1-like_RBD"/>
</dbReference>
<keyword evidence="6" id="KW-0999">Mitochondrion inner membrane</keyword>
<evidence type="ECO:0000259" key="14">
    <source>
        <dbReference type="PROSITE" id="PS50222"/>
    </source>
</evidence>
<gene>
    <name evidence="16" type="ORF">FB45DRAFT_1002927</name>
</gene>
<feature type="region of interest" description="Disordered" evidence="12">
    <location>
        <begin position="43"/>
        <end position="84"/>
    </location>
</feature>
<evidence type="ECO:0000313" key="17">
    <source>
        <dbReference type="Proteomes" id="UP001221142"/>
    </source>
</evidence>
<comment type="subcellular location">
    <subcellularLocation>
        <location evidence="1">Mitochondrion inner membrane</location>
        <topology evidence="1">Single-pass membrane protein</topology>
    </subcellularLocation>
</comment>
<dbReference type="GO" id="GO:0005743">
    <property type="term" value="C:mitochondrial inner membrane"/>
    <property type="evidence" value="ECO:0007669"/>
    <property type="project" value="UniProtKB-SubCell"/>
</dbReference>
<dbReference type="GO" id="GO:0015297">
    <property type="term" value="F:antiporter activity"/>
    <property type="evidence" value="ECO:0007669"/>
    <property type="project" value="UniProtKB-KW"/>
</dbReference>
<dbReference type="SUPFAM" id="SSF47473">
    <property type="entry name" value="EF-hand"/>
    <property type="match status" value="1"/>
</dbReference>
<dbReference type="InterPro" id="IPR002048">
    <property type="entry name" value="EF_hand_dom"/>
</dbReference>
<evidence type="ECO:0000259" key="15">
    <source>
        <dbReference type="PROSITE" id="PS51758"/>
    </source>
</evidence>
<keyword evidence="17" id="KW-1185">Reference proteome</keyword>
<evidence type="ECO:0000256" key="3">
    <source>
        <dbReference type="ARBA" id="ARBA00020557"/>
    </source>
</evidence>
<feature type="region of interest" description="Disordered" evidence="12">
    <location>
        <begin position="606"/>
        <end position="626"/>
    </location>
</feature>
<dbReference type="PANTHER" id="PTHR14009:SF1">
    <property type="entry name" value="MITOCHONDRIAL PROTON_CALCIUM EXCHANGER PROTEIN"/>
    <property type="match status" value="1"/>
</dbReference>
<comment type="caution">
    <text evidence="16">The sequence shown here is derived from an EMBL/GenBank/DDBJ whole genome shotgun (WGS) entry which is preliminary data.</text>
</comment>
<keyword evidence="5 13" id="KW-0812">Transmembrane</keyword>
<keyword evidence="4" id="KW-0813">Transport</keyword>
<dbReference type="InterPro" id="IPR011992">
    <property type="entry name" value="EF-hand-dom_pair"/>
</dbReference>
<organism evidence="16 17">
    <name type="scientific">Roridomyces roridus</name>
    <dbReference type="NCBI Taxonomy" id="1738132"/>
    <lineage>
        <taxon>Eukaryota</taxon>
        <taxon>Fungi</taxon>
        <taxon>Dikarya</taxon>
        <taxon>Basidiomycota</taxon>
        <taxon>Agaricomycotina</taxon>
        <taxon>Agaricomycetes</taxon>
        <taxon>Agaricomycetidae</taxon>
        <taxon>Agaricales</taxon>
        <taxon>Marasmiineae</taxon>
        <taxon>Mycenaceae</taxon>
        <taxon>Roridomyces</taxon>
    </lineage>
</organism>
<feature type="region of interest" description="Disordered" evidence="12">
    <location>
        <begin position="408"/>
        <end position="443"/>
    </location>
</feature>
<dbReference type="Gene3D" id="1.10.238.10">
    <property type="entry name" value="EF-hand"/>
    <property type="match status" value="1"/>
</dbReference>
<evidence type="ECO:0000256" key="12">
    <source>
        <dbReference type="SAM" id="MobiDB-lite"/>
    </source>
</evidence>
<feature type="transmembrane region" description="Helical" evidence="13">
    <location>
        <begin position="142"/>
        <end position="165"/>
    </location>
</feature>
<evidence type="ECO:0000256" key="1">
    <source>
        <dbReference type="ARBA" id="ARBA00004434"/>
    </source>
</evidence>
<evidence type="ECO:0000256" key="8">
    <source>
        <dbReference type="ARBA" id="ARBA00023128"/>
    </source>
</evidence>
<feature type="domain" description="Letm1 RBD" evidence="15">
    <location>
        <begin position="188"/>
        <end position="378"/>
    </location>
</feature>
<feature type="compositionally biased region" description="Basic and acidic residues" evidence="12">
    <location>
        <begin position="420"/>
        <end position="436"/>
    </location>
</feature>
<dbReference type="Pfam" id="PF07766">
    <property type="entry name" value="LETM1_RBD"/>
    <property type="match status" value="1"/>
</dbReference>
<evidence type="ECO:0000256" key="11">
    <source>
        <dbReference type="PROSITE-ProRule" id="PRU01094"/>
    </source>
</evidence>
<feature type="domain" description="EF-hand" evidence="14">
    <location>
        <begin position="559"/>
        <end position="594"/>
    </location>
</feature>
<feature type="compositionally biased region" description="Polar residues" evidence="12">
    <location>
        <begin position="49"/>
        <end position="70"/>
    </location>
</feature>
<proteinExistence type="inferred from homology"/>
<feature type="compositionally biased region" description="Acidic residues" evidence="12">
    <location>
        <begin position="408"/>
        <end position="419"/>
    </location>
</feature>
<dbReference type="GO" id="GO:0005509">
    <property type="term" value="F:calcium ion binding"/>
    <property type="evidence" value="ECO:0007669"/>
    <property type="project" value="InterPro"/>
</dbReference>
<protein>
    <recommendedName>
        <fullName evidence="3">Mitochondrial proton/calcium exchanger protein</fullName>
    </recommendedName>
    <alternativeName>
        <fullName evidence="10">Leucine zipper-EF-hand-containing transmembrane protein 1</fullName>
    </alternativeName>
</protein>
<evidence type="ECO:0000256" key="9">
    <source>
        <dbReference type="ARBA" id="ARBA00023136"/>
    </source>
</evidence>
<evidence type="ECO:0000256" key="4">
    <source>
        <dbReference type="ARBA" id="ARBA00022449"/>
    </source>
</evidence>